<dbReference type="PANTHER" id="PTHR19924">
    <property type="entry name" value="UTP15 U3 SMALL NUCLEOLAR RNA-ASSOCIATED PROTEIN 15 FAMILY MEMBER"/>
    <property type="match status" value="1"/>
</dbReference>
<dbReference type="Gene3D" id="2.130.10.10">
    <property type="entry name" value="YVTN repeat-like/Quinoprotein amine dehydrogenase"/>
    <property type="match status" value="2"/>
</dbReference>
<gene>
    <name evidence="11" type="primary">LOC111128132</name>
    <name evidence="12" type="synonym">LOC111128153</name>
</gene>
<dbReference type="GO" id="GO:0005730">
    <property type="term" value="C:nucleolus"/>
    <property type="evidence" value="ECO:0007669"/>
    <property type="project" value="UniProtKB-SubCell"/>
</dbReference>
<accession>A0A8B8DMA5</accession>
<dbReference type="PROSITE" id="PS50082">
    <property type="entry name" value="WD_REPEATS_2"/>
    <property type="match status" value="2"/>
</dbReference>
<comment type="function">
    <text evidence="7">Ribosome biogenesis factor. Involved in nucleolar processing of pre-18S ribosomal RNA. Required for optimal pre-ribosomal RNA transcription by RNA polymerase I. Part of the small subunit (SSU) processome, first precursor of the small eukaryotic ribosomal subunit. During the assembly of the SSU processome in the nucleolus, many ribosome biogenesis factors, an RNA chaperone and ribosomal proteins associate with the nascent pre-rRNA and work in concert to generate RNA folding, modifications, rearrangements and cleavage as well as targeted degradation of pre-ribosomal RNA by the RNA exosome.</text>
</comment>
<dbReference type="GO" id="GO:0045943">
    <property type="term" value="P:positive regulation of transcription by RNA polymerase I"/>
    <property type="evidence" value="ECO:0007669"/>
    <property type="project" value="TreeGrafter"/>
</dbReference>
<dbReference type="RefSeq" id="XP_022329333.1">
    <property type="nucleotide sequence ID" value="XM_022473625.1"/>
</dbReference>
<sequence length="519" mass="57863">MAAPFKKTSAKHLQPRVDVKATPDSIYWKNLDVPVTKKEYGAITNIDFCPTTPHYFAVTNSTRVQVYSPTSLQIHKTISRFKEVAYSGSFRSDGKLLVAGGDEGAIRLFDVDSKSLLRVFKGHTGSVHVTKFLADKTRLFSGSDDNSVSVWDIPSEKELISYKEHQDYVRCGLASVSSADLILTGSYDHTVKLYDTRVSESVMSFQHGHPVESVLMFPNAGICLSAGGNYIKVWDLLQGGRLLTSLCHHHKTVTSLSFCNNFTRILSGSVDRHIKIFDISTYKVVHTLDMPGTVLSAAVSPDDDVLVVGMAEGLLSIQKRKTPKEPKRKTKPTYRYNPTGKTYQPQETDFVVRHKRKEQLARYDKYFRKFEFTKALDAAMKNGVCMRSPEVTVRVLQELMKKGAIKAALACRSDLSVSYIIQFIKRNICKPSFQPVLLDVANLLLDLYAEQVGQSPVMDCQLTELRETVEQEVNYMTELSEVMGMLDTVFAAAAMKTNSTSSEYVPQITPSAGAQSSDI</sequence>
<dbReference type="SMART" id="SM00320">
    <property type="entry name" value="WD40"/>
    <property type="match status" value="7"/>
</dbReference>
<dbReference type="InterPro" id="IPR036322">
    <property type="entry name" value="WD40_repeat_dom_sf"/>
</dbReference>
<dbReference type="Pfam" id="PF09384">
    <property type="entry name" value="UTP15_C"/>
    <property type="match status" value="1"/>
</dbReference>
<evidence type="ECO:0000256" key="1">
    <source>
        <dbReference type="ARBA" id="ARBA00004604"/>
    </source>
</evidence>
<dbReference type="InterPro" id="IPR001680">
    <property type="entry name" value="WD40_rpt"/>
</dbReference>
<evidence type="ECO:0000256" key="4">
    <source>
        <dbReference type="ARBA" id="ARBA00022574"/>
    </source>
</evidence>
<dbReference type="OrthoDB" id="431715at2759"/>
<evidence type="ECO:0000259" key="9">
    <source>
        <dbReference type="Pfam" id="PF09384"/>
    </source>
</evidence>
<feature type="repeat" description="WD" evidence="8">
    <location>
        <begin position="120"/>
        <end position="161"/>
    </location>
</feature>
<dbReference type="SUPFAM" id="SSF50978">
    <property type="entry name" value="WD40 repeat-like"/>
    <property type="match status" value="1"/>
</dbReference>
<evidence type="ECO:0000256" key="3">
    <source>
        <dbReference type="ARBA" id="ARBA00022552"/>
    </source>
</evidence>
<dbReference type="PRINTS" id="PR00320">
    <property type="entry name" value="GPROTEINBRPT"/>
</dbReference>
<feature type="repeat" description="WD" evidence="8">
    <location>
        <begin position="246"/>
        <end position="287"/>
    </location>
</feature>
<comment type="subcellular location">
    <subcellularLocation>
        <location evidence="1">Nucleus</location>
        <location evidence="1">Nucleolus</location>
    </subcellularLocation>
</comment>
<reference evidence="11 12" key="1">
    <citation type="submission" date="2025-04" db="UniProtKB">
        <authorList>
            <consortium name="RefSeq"/>
        </authorList>
    </citation>
    <scope>IDENTIFICATION</scope>
    <source>
        <tissue evidence="11 12">Whole sample</tissue>
    </source>
</reference>
<keyword evidence="4 8" id="KW-0853">WD repeat</keyword>
<dbReference type="CDD" id="cd00200">
    <property type="entry name" value="WD40"/>
    <property type="match status" value="1"/>
</dbReference>
<dbReference type="InterPro" id="IPR019775">
    <property type="entry name" value="WD40_repeat_CS"/>
</dbReference>
<evidence type="ECO:0000313" key="12">
    <source>
        <dbReference type="RefSeq" id="XP_022329333.1"/>
    </source>
</evidence>
<evidence type="ECO:0000256" key="8">
    <source>
        <dbReference type="PROSITE-ProRule" id="PRU00221"/>
    </source>
</evidence>
<dbReference type="InterPro" id="IPR015943">
    <property type="entry name" value="WD40/YVTN_repeat-like_dom_sf"/>
</dbReference>
<evidence type="ECO:0000313" key="11">
    <source>
        <dbReference type="RefSeq" id="XP_022329302.1"/>
    </source>
</evidence>
<dbReference type="GeneID" id="111128132"/>
<dbReference type="Proteomes" id="UP000694844">
    <property type="component" value="Chromosome 4"/>
</dbReference>
<dbReference type="InterPro" id="IPR018983">
    <property type="entry name" value="U3_snoRNA-assocProt_15_C"/>
</dbReference>
<feature type="domain" description="U3 small nucleolar RNA-associated protein 15 C-terminal" evidence="9">
    <location>
        <begin position="343"/>
        <end position="488"/>
    </location>
</feature>
<keyword evidence="5" id="KW-0677">Repeat</keyword>
<dbReference type="PROSITE" id="PS50294">
    <property type="entry name" value="WD_REPEATS_REGION"/>
    <property type="match status" value="1"/>
</dbReference>
<keyword evidence="6" id="KW-0539">Nucleus</keyword>
<dbReference type="Pfam" id="PF00400">
    <property type="entry name" value="WD40"/>
    <property type="match status" value="3"/>
</dbReference>
<keyword evidence="10" id="KW-1185">Reference proteome</keyword>
<dbReference type="InterPro" id="IPR020472">
    <property type="entry name" value="WD40_PAC1"/>
</dbReference>
<protein>
    <recommendedName>
        <fullName evidence="2">U3 small nucleolar RNA-associated protein 15 homolog</fullName>
    </recommendedName>
</protein>
<evidence type="ECO:0000256" key="2">
    <source>
        <dbReference type="ARBA" id="ARBA00018260"/>
    </source>
</evidence>
<evidence type="ECO:0000256" key="7">
    <source>
        <dbReference type="ARBA" id="ARBA00045437"/>
    </source>
</evidence>
<organism evidence="10 11">
    <name type="scientific">Crassostrea virginica</name>
    <name type="common">Eastern oyster</name>
    <dbReference type="NCBI Taxonomy" id="6565"/>
    <lineage>
        <taxon>Eukaryota</taxon>
        <taxon>Metazoa</taxon>
        <taxon>Spiralia</taxon>
        <taxon>Lophotrochozoa</taxon>
        <taxon>Mollusca</taxon>
        <taxon>Bivalvia</taxon>
        <taxon>Autobranchia</taxon>
        <taxon>Pteriomorphia</taxon>
        <taxon>Ostreida</taxon>
        <taxon>Ostreoidea</taxon>
        <taxon>Ostreidae</taxon>
        <taxon>Crassostrea</taxon>
    </lineage>
</organism>
<keyword evidence="3" id="KW-0698">rRNA processing</keyword>
<dbReference type="AlphaFoldDB" id="A0A8B8DMA5"/>
<dbReference type="RefSeq" id="XP_022329302.1">
    <property type="nucleotide sequence ID" value="XM_022473594.1"/>
</dbReference>
<dbReference type="GO" id="GO:0006364">
    <property type="term" value="P:rRNA processing"/>
    <property type="evidence" value="ECO:0007669"/>
    <property type="project" value="UniProtKB-KW"/>
</dbReference>
<dbReference type="KEGG" id="cvn:111128132"/>
<dbReference type="KEGG" id="cvn:111128153"/>
<evidence type="ECO:0000256" key="6">
    <source>
        <dbReference type="ARBA" id="ARBA00023242"/>
    </source>
</evidence>
<dbReference type="PROSITE" id="PS00678">
    <property type="entry name" value="WD_REPEATS_1"/>
    <property type="match status" value="1"/>
</dbReference>
<evidence type="ECO:0000256" key="5">
    <source>
        <dbReference type="ARBA" id="ARBA00022737"/>
    </source>
</evidence>
<dbReference type="PANTHER" id="PTHR19924:SF26">
    <property type="entry name" value="U3 SMALL NUCLEOLAR RNA-ASSOCIATED PROTEIN 15 HOMOLOG"/>
    <property type="match status" value="1"/>
</dbReference>
<proteinExistence type="predicted"/>
<name>A0A8B8DMA5_CRAVI</name>
<evidence type="ECO:0000313" key="10">
    <source>
        <dbReference type="Proteomes" id="UP000694844"/>
    </source>
</evidence>